<dbReference type="AlphaFoldDB" id="A0A8J7HBE2"/>
<gene>
    <name evidence="4" type="ORF">I5677_08820</name>
</gene>
<dbReference type="Proteomes" id="UP000623269">
    <property type="component" value="Unassembled WGS sequence"/>
</dbReference>
<evidence type="ECO:0000256" key="2">
    <source>
        <dbReference type="ARBA" id="ARBA00022840"/>
    </source>
</evidence>
<keyword evidence="5" id="KW-1185">Reference proteome</keyword>
<dbReference type="InterPro" id="IPR003593">
    <property type="entry name" value="AAA+_ATPase"/>
</dbReference>
<dbReference type="SUPFAM" id="SSF52540">
    <property type="entry name" value="P-loop containing nucleoside triphosphate hydrolases"/>
    <property type="match status" value="1"/>
</dbReference>
<dbReference type="InterPro" id="IPR003439">
    <property type="entry name" value="ABC_transporter-like_ATP-bd"/>
</dbReference>
<name>A0A8J7HBE2_9FIRM</name>
<comment type="caution">
    <text evidence="4">The sequence shown here is derived from an EMBL/GenBank/DDBJ whole genome shotgun (WGS) entry which is preliminary data.</text>
</comment>
<dbReference type="PANTHER" id="PTHR43582">
    <property type="entry name" value="LINEARMYCIN RESISTANCE ATP-BINDING PROTEIN LNRL"/>
    <property type="match status" value="1"/>
</dbReference>
<keyword evidence="2 4" id="KW-0067">ATP-binding</keyword>
<dbReference type="RefSeq" id="WP_197661211.1">
    <property type="nucleotide sequence ID" value="NZ_JAEAGR010000007.1"/>
</dbReference>
<evidence type="ECO:0000256" key="1">
    <source>
        <dbReference type="ARBA" id="ARBA00022741"/>
    </source>
</evidence>
<dbReference type="EMBL" id="JAEAGR010000007">
    <property type="protein sequence ID" value="MBH1940991.1"/>
    <property type="molecule type" value="Genomic_DNA"/>
</dbReference>
<dbReference type="GO" id="GO:0005524">
    <property type="term" value="F:ATP binding"/>
    <property type="evidence" value="ECO:0007669"/>
    <property type="project" value="UniProtKB-KW"/>
</dbReference>
<organism evidence="4 5">
    <name type="scientific">Mobilitalea sibirica</name>
    <dbReference type="NCBI Taxonomy" id="1462919"/>
    <lineage>
        <taxon>Bacteria</taxon>
        <taxon>Bacillati</taxon>
        <taxon>Bacillota</taxon>
        <taxon>Clostridia</taxon>
        <taxon>Lachnospirales</taxon>
        <taxon>Lachnospiraceae</taxon>
        <taxon>Mobilitalea</taxon>
    </lineage>
</organism>
<dbReference type="PANTHER" id="PTHR43582:SF2">
    <property type="entry name" value="LINEARMYCIN RESISTANCE ATP-BINDING PROTEIN LNRL"/>
    <property type="match status" value="1"/>
</dbReference>
<dbReference type="InterPro" id="IPR017871">
    <property type="entry name" value="ABC_transporter-like_CS"/>
</dbReference>
<sequence>MSYYISVQNLVKKYGELCAVDNLSFSVNKGEIFGLLGPNGAGKSTTLSVLTTLSDFNKGEIILNGLDIRKDKMEIKQLIGMVPQDIAVYDHLNALENVKFFASLYGLKGRQLTESAKEALEFVGLSDKQSIKPKHMSGGMKRRLNIACGIAHAPQLIVMDEPTVGVDTQSREHILNSIKVLRDRGATVIYTSHYMNEVEEICDRIAIIDKGQMVACGTKAELVSLVTDVQSVYIETKLPIDFNFEEFKKKQMVMPGMRALSLKENIIRMDITINHNHLSKMIEQFLSLGLPVININTEVPNLDTMFLTLTGHELR</sequence>
<keyword evidence="1" id="KW-0547">Nucleotide-binding</keyword>
<dbReference type="PROSITE" id="PS00211">
    <property type="entry name" value="ABC_TRANSPORTER_1"/>
    <property type="match status" value="1"/>
</dbReference>
<feature type="domain" description="ABC transporter" evidence="3">
    <location>
        <begin position="5"/>
        <end position="235"/>
    </location>
</feature>
<dbReference type="PROSITE" id="PS50893">
    <property type="entry name" value="ABC_TRANSPORTER_2"/>
    <property type="match status" value="1"/>
</dbReference>
<proteinExistence type="predicted"/>
<evidence type="ECO:0000313" key="5">
    <source>
        <dbReference type="Proteomes" id="UP000623269"/>
    </source>
</evidence>
<reference evidence="4" key="1">
    <citation type="submission" date="2020-12" db="EMBL/GenBank/DDBJ databases">
        <title>M. sibirica DSM 26468T genome.</title>
        <authorList>
            <person name="Thieme N."/>
            <person name="Rettenmaier R."/>
            <person name="Zverlov V."/>
            <person name="Liebl W."/>
        </authorList>
    </citation>
    <scope>NUCLEOTIDE SEQUENCE</scope>
    <source>
        <strain evidence="4">DSM 26468</strain>
    </source>
</reference>
<dbReference type="SMART" id="SM00382">
    <property type="entry name" value="AAA"/>
    <property type="match status" value="1"/>
</dbReference>
<evidence type="ECO:0000313" key="4">
    <source>
        <dbReference type="EMBL" id="MBH1940991.1"/>
    </source>
</evidence>
<dbReference type="Pfam" id="PF00005">
    <property type="entry name" value="ABC_tran"/>
    <property type="match status" value="1"/>
</dbReference>
<evidence type="ECO:0000259" key="3">
    <source>
        <dbReference type="PROSITE" id="PS50893"/>
    </source>
</evidence>
<dbReference type="InterPro" id="IPR027417">
    <property type="entry name" value="P-loop_NTPase"/>
</dbReference>
<protein>
    <submittedName>
        <fullName evidence="4">ABC transporter ATP-binding protein</fullName>
    </submittedName>
</protein>
<dbReference type="Gene3D" id="3.40.50.300">
    <property type="entry name" value="P-loop containing nucleotide triphosphate hydrolases"/>
    <property type="match status" value="1"/>
</dbReference>
<accession>A0A8J7HBE2</accession>
<dbReference type="GO" id="GO:0016887">
    <property type="term" value="F:ATP hydrolysis activity"/>
    <property type="evidence" value="ECO:0007669"/>
    <property type="project" value="InterPro"/>
</dbReference>